<keyword evidence="11" id="KW-0675">Receptor</keyword>
<dbReference type="SUPFAM" id="SSF56112">
    <property type="entry name" value="Protein kinase-like (PK-like)"/>
    <property type="match status" value="1"/>
</dbReference>
<keyword evidence="9" id="KW-1133">Transmembrane helix</keyword>
<name>A0A0K9P7A1_ZOSMR</name>
<dbReference type="InterPro" id="IPR001245">
    <property type="entry name" value="Ser-Thr/Tyr_kinase_cat_dom"/>
</dbReference>
<evidence type="ECO:0000313" key="14">
    <source>
        <dbReference type="EMBL" id="KMZ64893.1"/>
    </source>
</evidence>
<dbReference type="AlphaFoldDB" id="A0A0K9P7A1"/>
<keyword evidence="15" id="KW-1185">Reference proteome</keyword>
<keyword evidence="8" id="KW-0067">ATP-binding</keyword>
<comment type="caution">
    <text evidence="14">The sequence shown here is derived from an EMBL/GenBank/DDBJ whole genome shotgun (WGS) entry which is preliminary data.</text>
</comment>
<dbReference type="SMART" id="SM00220">
    <property type="entry name" value="S_TKc"/>
    <property type="match status" value="1"/>
</dbReference>
<comment type="subcellular location">
    <subcellularLocation>
        <location evidence="1">Cell membrane</location>
        <topology evidence="1">Single-pass type I membrane protein</topology>
    </subcellularLocation>
</comment>
<dbReference type="Pfam" id="PF07714">
    <property type="entry name" value="PK_Tyr_Ser-Thr"/>
    <property type="match status" value="1"/>
</dbReference>
<evidence type="ECO:0000256" key="2">
    <source>
        <dbReference type="ARBA" id="ARBA00008536"/>
    </source>
</evidence>
<dbReference type="FunFam" id="3.30.200.20:FF:000268">
    <property type="entry name" value="probable receptor-like serine/threonine-protein kinase At5g57670"/>
    <property type="match status" value="1"/>
</dbReference>
<dbReference type="GO" id="GO:0007165">
    <property type="term" value="P:signal transduction"/>
    <property type="evidence" value="ECO:0000318"/>
    <property type="project" value="GO_Central"/>
</dbReference>
<evidence type="ECO:0000256" key="12">
    <source>
        <dbReference type="ARBA" id="ARBA00023180"/>
    </source>
</evidence>
<comment type="similarity">
    <text evidence="3">In the C-terminal section; belongs to the protein kinase superfamily. Ser/Thr protein kinase family.</text>
</comment>
<sequence length="641" mass="70521">MAKTVVVAVRMDSQSKELLTWALVKVAETGDKVVALHVLTGCSFDSAASSWTTIVKNFDSMLAVYEGFCNLKQIDLKMKISRGRGGSVKTAIGKVLVREVSCFVTPTVVIGVTKNNCVIGLLSTTNSIAKYCARKLPGNCRVVAVNNGKVVFQSRNPVMNASSLTEPSKRALTLVGRAVHCRRKSRAAEKIKIVVSQQWVTLCFPVRNGNTKTSSSSVAAAVHPRLLKTTEDGNTANTVDLFKRLENIQEKYPSTSCRLFSYKELATATSNFSDENLIGIGGDSRVYKTHCLIPSPDGREVALAVKKLTRYSEDAVKEFISEIEIIVELPRHKNIISLVGFCFDNNTLLLVYDFLPRGSLEHNLAAKTTTLSWAERYKIAMGIAEALDYLHSASNGGQSIIHRDVKSSNILLSNNSDPLLSDFGLASWGASALSSVYLPPRSDVAGTFGYLAPEYFVFGRVNVKIDVYAYGVVLLELISGRKPINDISFKGHQNLVMWAKPLLQMGKHKDLLDSRLDEIDYDQLERMTIAASLCTRRSPKLRPKMAFILKLLQGDESTVKRVKSQMGVSDEQPLSEEDEEFITYPAISDIGSHLSLALLDVEEDVVAGGGSEGHNVDYITAHGSLEAYLYEKWNKRNCSLN</sequence>
<evidence type="ECO:0000256" key="11">
    <source>
        <dbReference type="ARBA" id="ARBA00023170"/>
    </source>
</evidence>
<reference evidence="15" key="1">
    <citation type="journal article" date="2016" name="Nature">
        <title>The genome of the seagrass Zostera marina reveals angiosperm adaptation to the sea.</title>
        <authorList>
            <person name="Olsen J.L."/>
            <person name="Rouze P."/>
            <person name="Verhelst B."/>
            <person name="Lin Y.-C."/>
            <person name="Bayer T."/>
            <person name="Collen J."/>
            <person name="Dattolo E."/>
            <person name="De Paoli E."/>
            <person name="Dittami S."/>
            <person name="Maumus F."/>
            <person name="Michel G."/>
            <person name="Kersting A."/>
            <person name="Lauritano C."/>
            <person name="Lohaus R."/>
            <person name="Toepel M."/>
            <person name="Tonon T."/>
            <person name="Vanneste K."/>
            <person name="Amirebrahimi M."/>
            <person name="Brakel J."/>
            <person name="Bostroem C."/>
            <person name="Chovatia M."/>
            <person name="Grimwood J."/>
            <person name="Jenkins J.W."/>
            <person name="Jueterbock A."/>
            <person name="Mraz A."/>
            <person name="Stam W.T."/>
            <person name="Tice H."/>
            <person name="Bornberg-Bauer E."/>
            <person name="Green P.J."/>
            <person name="Pearson G.A."/>
            <person name="Procaccini G."/>
            <person name="Duarte C.M."/>
            <person name="Schmutz J."/>
            <person name="Reusch T.B.H."/>
            <person name="Van de Peer Y."/>
        </authorList>
    </citation>
    <scope>NUCLEOTIDE SEQUENCE [LARGE SCALE GENOMIC DNA]</scope>
    <source>
        <strain evidence="15">cv. Finnish</strain>
    </source>
</reference>
<dbReference type="OMA" id="TWTFINV"/>
<dbReference type="PANTHER" id="PTHR47987:SF5">
    <property type="entry name" value="PROTEIN KINASE DOMAIN-CONTAINING PROTEIN"/>
    <property type="match status" value="1"/>
</dbReference>
<evidence type="ECO:0000256" key="9">
    <source>
        <dbReference type="ARBA" id="ARBA00022989"/>
    </source>
</evidence>
<dbReference type="PROSITE" id="PS00108">
    <property type="entry name" value="PROTEIN_KINASE_ST"/>
    <property type="match status" value="1"/>
</dbReference>
<evidence type="ECO:0000256" key="7">
    <source>
        <dbReference type="ARBA" id="ARBA00022741"/>
    </source>
</evidence>
<comment type="similarity">
    <text evidence="2">In the N-terminal section; belongs to the leguminous lectin family.</text>
</comment>
<dbReference type="GO" id="GO:0005524">
    <property type="term" value="F:ATP binding"/>
    <property type="evidence" value="ECO:0007669"/>
    <property type="project" value="UniProtKB-KW"/>
</dbReference>
<keyword evidence="12" id="KW-0325">Glycoprotein</keyword>
<proteinExistence type="inferred from homology"/>
<keyword evidence="6" id="KW-0732">Signal</keyword>
<dbReference type="PROSITE" id="PS50011">
    <property type="entry name" value="PROTEIN_KINASE_DOM"/>
    <property type="match status" value="1"/>
</dbReference>
<dbReference type="InterPro" id="IPR008271">
    <property type="entry name" value="Ser/Thr_kinase_AS"/>
</dbReference>
<dbReference type="STRING" id="29655.A0A0K9P7A1"/>
<evidence type="ECO:0000256" key="1">
    <source>
        <dbReference type="ARBA" id="ARBA00004251"/>
    </source>
</evidence>
<dbReference type="EMBL" id="LFYR01001090">
    <property type="protein sequence ID" value="KMZ64893.1"/>
    <property type="molecule type" value="Genomic_DNA"/>
</dbReference>
<dbReference type="InterPro" id="IPR011009">
    <property type="entry name" value="Kinase-like_dom_sf"/>
</dbReference>
<evidence type="ECO:0000256" key="10">
    <source>
        <dbReference type="ARBA" id="ARBA00023136"/>
    </source>
</evidence>
<dbReference type="PANTHER" id="PTHR47987">
    <property type="entry name" value="OS08G0249100 PROTEIN"/>
    <property type="match status" value="1"/>
</dbReference>
<evidence type="ECO:0000256" key="6">
    <source>
        <dbReference type="ARBA" id="ARBA00022729"/>
    </source>
</evidence>
<dbReference type="GO" id="GO:0005886">
    <property type="term" value="C:plasma membrane"/>
    <property type="evidence" value="ECO:0000318"/>
    <property type="project" value="GO_Central"/>
</dbReference>
<dbReference type="Gene3D" id="1.10.510.10">
    <property type="entry name" value="Transferase(Phosphotransferase) domain 1"/>
    <property type="match status" value="1"/>
</dbReference>
<dbReference type="Proteomes" id="UP000036987">
    <property type="component" value="Unassembled WGS sequence"/>
</dbReference>
<dbReference type="InterPro" id="IPR000719">
    <property type="entry name" value="Prot_kinase_dom"/>
</dbReference>
<dbReference type="FunFam" id="1.10.510.10:FF:000240">
    <property type="entry name" value="Lectin-domain containing receptor kinase A4.3"/>
    <property type="match status" value="1"/>
</dbReference>
<organism evidence="14 15">
    <name type="scientific">Zostera marina</name>
    <name type="common">Eelgrass</name>
    <dbReference type="NCBI Taxonomy" id="29655"/>
    <lineage>
        <taxon>Eukaryota</taxon>
        <taxon>Viridiplantae</taxon>
        <taxon>Streptophyta</taxon>
        <taxon>Embryophyta</taxon>
        <taxon>Tracheophyta</taxon>
        <taxon>Spermatophyta</taxon>
        <taxon>Magnoliopsida</taxon>
        <taxon>Liliopsida</taxon>
        <taxon>Zosteraceae</taxon>
        <taxon>Zostera</taxon>
    </lineage>
</organism>
<evidence type="ECO:0000256" key="5">
    <source>
        <dbReference type="ARBA" id="ARBA00022692"/>
    </source>
</evidence>
<feature type="domain" description="Protein kinase" evidence="13">
    <location>
        <begin position="272"/>
        <end position="541"/>
    </location>
</feature>
<dbReference type="GO" id="GO:0004672">
    <property type="term" value="F:protein kinase activity"/>
    <property type="evidence" value="ECO:0000318"/>
    <property type="project" value="GO_Central"/>
</dbReference>
<keyword evidence="14" id="KW-0808">Transferase</keyword>
<evidence type="ECO:0000313" key="15">
    <source>
        <dbReference type="Proteomes" id="UP000036987"/>
    </source>
</evidence>
<dbReference type="InterPro" id="IPR046958">
    <property type="entry name" value="RBK1/2/STUNTED"/>
</dbReference>
<protein>
    <submittedName>
        <fullName evidence="14">Protein kinase family protein</fullName>
    </submittedName>
</protein>
<keyword evidence="7" id="KW-0547">Nucleotide-binding</keyword>
<keyword evidence="14" id="KW-0418">Kinase</keyword>
<dbReference type="OrthoDB" id="654677at2759"/>
<accession>A0A0K9P7A1</accession>
<evidence type="ECO:0000259" key="13">
    <source>
        <dbReference type="PROSITE" id="PS50011"/>
    </source>
</evidence>
<dbReference type="GO" id="GO:0002229">
    <property type="term" value="P:defense response to oomycetes"/>
    <property type="evidence" value="ECO:0007669"/>
    <property type="project" value="UniProtKB-ARBA"/>
</dbReference>
<keyword evidence="10" id="KW-0472">Membrane</keyword>
<keyword evidence="5" id="KW-0812">Transmembrane</keyword>
<evidence type="ECO:0000256" key="8">
    <source>
        <dbReference type="ARBA" id="ARBA00022840"/>
    </source>
</evidence>
<dbReference type="Gene3D" id="3.30.200.20">
    <property type="entry name" value="Phosphorylase Kinase, domain 1"/>
    <property type="match status" value="1"/>
</dbReference>
<evidence type="ECO:0000256" key="3">
    <source>
        <dbReference type="ARBA" id="ARBA00010217"/>
    </source>
</evidence>
<keyword evidence="4" id="KW-1003">Cell membrane</keyword>
<evidence type="ECO:0000256" key="4">
    <source>
        <dbReference type="ARBA" id="ARBA00022475"/>
    </source>
</evidence>
<gene>
    <name evidence="14" type="ORF">ZOSMA_345G00090</name>
</gene>